<dbReference type="Proteomes" id="UP000474296">
    <property type="component" value="Unassembled WGS sequence"/>
</dbReference>
<organism evidence="1 2">
    <name type="scientific">Spongiivirga citrea</name>
    <dbReference type="NCBI Taxonomy" id="1481457"/>
    <lineage>
        <taxon>Bacteria</taxon>
        <taxon>Pseudomonadati</taxon>
        <taxon>Bacteroidota</taxon>
        <taxon>Flavobacteriia</taxon>
        <taxon>Flavobacteriales</taxon>
        <taxon>Flavobacteriaceae</taxon>
        <taxon>Spongiivirga</taxon>
    </lineage>
</organism>
<evidence type="ECO:0000313" key="1">
    <source>
        <dbReference type="EMBL" id="NER16076.1"/>
    </source>
</evidence>
<reference evidence="1 2" key="1">
    <citation type="submission" date="2020-01" db="EMBL/GenBank/DDBJ databases">
        <title>Spongiivirga citrea KCTC 32990T.</title>
        <authorList>
            <person name="Wang G."/>
        </authorList>
    </citation>
    <scope>NUCLEOTIDE SEQUENCE [LARGE SCALE GENOMIC DNA]</scope>
    <source>
        <strain evidence="1 2">KCTC 32990</strain>
    </source>
</reference>
<name>A0A6M0CE24_9FLAO</name>
<evidence type="ECO:0000313" key="2">
    <source>
        <dbReference type="Proteomes" id="UP000474296"/>
    </source>
</evidence>
<protein>
    <submittedName>
        <fullName evidence="1">Uncharacterized protein</fullName>
    </submittedName>
</protein>
<keyword evidence="2" id="KW-1185">Reference proteome</keyword>
<dbReference type="EMBL" id="JAABOQ010000001">
    <property type="protein sequence ID" value="NER16076.1"/>
    <property type="molecule type" value="Genomic_DNA"/>
</dbReference>
<accession>A0A6M0CE24</accession>
<dbReference type="AlphaFoldDB" id="A0A6M0CE24"/>
<proteinExistence type="predicted"/>
<comment type="caution">
    <text evidence="1">The sequence shown here is derived from an EMBL/GenBank/DDBJ whole genome shotgun (WGS) entry which is preliminary data.</text>
</comment>
<gene>
    <name evidence="1" type="ORF">GWK10_02580</name>
</gene>
<sequence length="121" mass="13428">MTVAAAIDHGKLSSSIIIEGVPKLVDSQTEFNGFIMIPIMTGKVTTFSMIPIIDQFDVYEVRDEISDTKVIIAHAKGHQKLPETKLSIGGVLKELKKSKAEKGTTSKYLETYYHSMLKQKV</sequence>